<comment type="caution">
    <text evidence="1">The sequence shown here is derived from an EMBL/GenBank/DDBJ whole genome shotgun (WGS) entry which is preliminary data.</text>
</comment>
<organism evidence="1">
    <name type="scientific">marine sediment metagenome</name>
    <dbReference type="NCBI Taxonomy" id="412755"/>
    <lineage>
        <taxon>unclassified sequences</taxon>
        <taxon>metagenomes</taxon>
        <taxon>ecological metagenomes</taxon>
    </lineage>
</organism>
<gene>
    <name evidence="1" type="ORF">S03H2_42951</name>
</gene>
<dbReference type="AlphaFoldDB" id="X1H8K5"/>
<proteinExistence type="predicted"/>
<dbReference type="EMBL" id="BARU01026760">
    <property type="protein sequence ID" value="GAH66496.1"/>
    <property type="molecule type" value="Genomic_DNA"/>
</dbReference>
<name>X1H8K5_9ZZZZ</name>
<protein>
    <submittedName>
        <fullName evidence="1">Uncharacterized protein</fullName>
    </submittedName>
</protein>
<sequence length="111" mass="12097">MSPVEFYEHPSKSAAGTVYVYHNLGIGKYNLHAGSVDTAVGEAIVAVLGYKHTLGDDTEETIILKTGYIKQFGGLTFLGPFELLGPGRVYAACVHMDAGVHHLQLQLERMY</sequence>
<accession>X1H8K5</accession>
<evidence type="ECO:0000313" key="1">
    <source>
        <dbReference type="EMBL" id="GAH66496.1"/>
    </source>
</evidence>
<reference evidence="1" key="1">
    <citation type="journal article" date="2014" name="Front. Microbiol.">
        <title>High frequency of phylogenetically diverse reductive dehalogenase-homologous genes in deep subseafloor sedimentary metagenomes.</title>
        <authorList>
            <person name="Kawai M."/>
            <person name="Futagami T."/>
            <person name="Toyoda A."/>
            <person name="Takaki Y."/>
            <person name="Nishi S."/>
            <person name="Hori S."/>
            <person name="Arai W."/>
            <person name="Tsubouchi T."/>
            <person name="Morono Y."/>
            <person name="Uchiyama I."/>
            <person name="Ito T."/>
            <person name="Fujiyama A."/>
            <person name="Inagaki F."/>
            <person name="Takami H."/>
        </authorList>
    </citation>
    <scope>NUCLEOTIDE SEQUENCE</scope>
    <source>
        <strain evidence="1">Expedition CK06-06</strain>
    </source>
</reference>